<dbReference type="SUPFAM" id="SSF47384">
    <property type="entry name" value="Homodimeric domain of signal transducing histidine kinase"/>
    <property type="match status" value="1"/>
</dbReference>
<evidence type="ECO:0000256" key="3">
    <source>
        <dbReference type="ARBA" id="ARBA00012438"/>
    </source>
</evidence>
<evidence type="ECO:0000259" key="10">
    <source>
        <dbReference type="PROSITE" id="PS50109"/>
    </source>
</evidence>
<feature type="domain" description="Histidine kinase" evidence="10">
    <location>
        <begin position="399"/>
        <end position="633"/>
    </location>
</feature>
<dbReference type="SMART" id="SM00091">
    <property type="entry name" value="PAS"/>
    <property type="match status" value="1"/>
</dbReference>
<dbReference type="EC" id="2.7.13.3" evidence="3"/>
<feature type="domain" description="PAS" evidence="11">
    <location>
        <begin position="264"/>
        <end position="312"/>
    </location>
</feature>
<keyword evidence="9" id="KW-0812">Transmembrane</keyword>
<evidence type="ECO:0000256" key="9">
    <source>
        <dbReference type="SAM" id="Phobius"/>
    </source>
</evidence>
<comment type="subcellular location">
    <subcellularLocation>
        <location evidence="2">Plastid</location>
        <location evidence="2">Chloroplast membrane</location>
        <topology evidence="2">Multi-pass membrane protein</topology>
    </subcellularLocation>
</comment>
<dbReference type="InterPro" id="IPR036097">
    <property type="entry name" value="HisK_dim/P_sf"/>
</dbReference>
<dbReference type="PROSITE" id="PS50109">
    <property type="entry name" value="HIS_KIN"/>
    <property type="match status" value="1"/>
</dbReference>
<keyword evidence="7" id="KW-0902">Two-component regulatory system</keyword>
<dbReference type="SMART" id="SM00387">
    <property type="entry name" value="HATPase_c"/>
    <property type="match status" value="1"/>
</dbReference>
<dbReference type="InterPro" id="IPR003594">
    <property type="entry name" value="HATPase_dom"/>
</dbReference>
<dbReference type="Pfam" id="PF00512">
    <property type="entry name" value="HisKA"/>
    <property type="match status" value="1"/>
</dbReference>
<dbReference type="InterPro" id="IPR035965">
    <property type="entry name" value="PAS-like_dom_sf"/>
</dbReference>
<dbReference type="SMART" id="SM00388">
    <property type="entry name" value="HisKA"/>
    <property type="match status" value="1"/>
</dbReference>
<dbReference type="InterPro" id="IPR050736">
    <property type="entry name" value="Sensor_HK_Regulatory"/>
</dbReference>
<dbReference type="CDD" id="cd00130">
    <property type="entry name" value="PAS"/>
    <property type="match status" value="1"/>
</dbReference>
<accession>A0A1Z1MJY5</accession>
<evidence type="ECO:0000256" key="4">
    <source>
        <dbReference type="ARBA" id="ARBA00022553"/>
    </source>
</evidence>
<dbReference type="Gene3D" id="1.10.287.130">
    <property type="match status" value="1"/>
</dbReference>
<dbReference type="SUPFAM" id="SSF55785">
    <property type="entry name" value="PYP-like sensor domain (PAS domain)"/>
    <property type="match status" value="1"/>
</dbReference>
<keyword evidence="6" id="KW-0418">Kinase</keyword>
<sequence length="633" mass="72302">MSVSQCWLAIKLRSHAITLGLLLLIISLSVTSFCALILFQKNLFTVNTSFSKDLTQLIGFNLLNSVDCDNLKQLMTFVEKLYLSISSIKYISLYNTNGDLIVNFPLENSFHYTHFYQDLLYSRNQYTSLETLSCQYIRFFQDDIINIVIPLCKNGRNIGTLSTGIALDPGLLMISRLIYLFICNTFVCLWIIVILFYFSLSFFDLPSIIAIINSIRNISSGNYDFNLYSISSNYYFNTIIYEFNIMLKKLNLYNKKRVHQLVLQKNKLKILMSAISEGVILIDAELRILFFNQIIVKIFNLNNLDIIGESLLNYLPLHVNQTLVPVFNRFSQLNYRTKYSISQEEVCIDFDYDASKIFRFILVPIIDAENRTLSSIAIILQDVSREAHLNFAKNQFIGNVSHELRTPLCNIGSFLETLLDYNGSLNSSQKIQFLTIANNETKRLSQLVNDILDLSRLESGHKHTLIPVNLVKICTNVAKTFQLTAEKDNINLMLEIDDSIGLVYAHQNSLFQVLSNLLSNALKFTHPSGNVVLRVYSLISCPLKKVVNNYLTPSSCSSVIRVEIADDGMGISERNQKIIFDRFVRIEDEVHTFRGTGLGLSIVQNILHNHDTSVFINSFVPIGTILYFDLFQI</sequence>
<dbReference type="SUPFAM" id="SSF55874">
    <property type="entry name" value="ATPase domain of HSP90 chaperone/DNA topoisomerase II/histidine kinase"/>
    <property type="match status" value="1"/>
</dbReference>
<evidence type="ECO:0000256" key="8">
    <source>
        <dbReference type="ARBA" id="ARBA00069102"/>
    </source>
</evidence>
<comment type="catalytic activity">
    <reaction evidence="1">
        <text>ATP + protein L-histidine = ADP + protein N-phospho-L-histidine.</text>
        <dbReference type="EC" id="2.7.13.3"/>
    </reaction>
</comment>
<feature type="transmembrane region" description="Helical" evidence="9">
    <location>
        <begin position="17"/>
        <end position="39"/>
    </location>
</feature>
<evidence type="ECO:0000259" key="11">
    <source>
        <dbReference type="PROSITE" id="PS50112"/>
    </source>
</evidence>
<dbReference type="GO" id="GO:0031969">
    <property type="term" value="C:chloroplast membrane"/>
    <property type="evidence" value="ECO:0007669"/>
    <property type="project" value="UniProtKB-SubCell"/>
</dbReference>
<dbReference type="PROSITE" id="PS50112">
    <property type="entry name" value="PAS"/>
    <property type="match status" value="1"/>
</dbReference>
<dbReference type="InterPro" id="IPR036890">
    <property type="entry name" value="HATPase_C_sf"/>
</dbReference>
<dbReference type="Pfam" id="PF02518">
    <property type="entry name" value="HATPase_c"/>
    <property type="match status" value="1"/>
</dbReference>
<feature type="transmembrane region" description="Helical" evidence="9">
    <location>
        <begin position="177"/>
        <end position="198"/>
    </location>
</feature>
<dbReference type="InterPro" id="IPR004358">
    <property type="entry name" value="Sig_transdc_His_kin-like_C"/>
</dbReference>
<evidence type="ECO:0000256" key="2">
    <source>
        <dbReference type="ARBA" id="ARBA00004508"/>
    </source>
</evidence>
<dbReference type="PANTHER" id="PTHR43711">
    <property type="entry name" value="TWO-COMPONENT HISTIDINE KINASE"/>
    <property type="match status" value="1"/>
</dbReference>
<dbReference type="EMBL" id="MF101441">
    <property type="protein sequence ID" value="ARW66135.1"/>
    <property type="molecule type" value="Genomic_DNA"/>
</dbReference>
<dbReference type="InterPro" id="IPR000014">
    <property type="entry name" value="PAS"/>
</dbReference>
<evidence type="ECO:0000313" key="12">
    <source>
        <dbReference type="EMBL" id="ARW66135.1"/>
    </source>
</evidence>
<dbReference type="Gene3D" id="3.30.450.20">
    <property type="entry name" value="PAS domain"/>
    <property type="match status" value="1"/>
</dbReference>
<proteinExistence type="predicted"/>
<evidence type="ECO:0000256" key="7">
    <source>
        <dbReference type="ARBA" id="ARBA00023012"/>
    </source>
</evidence>
<dbReference type="CDD" id="cd00082">
    <property type="entry name" value="HisKA"/>
    <property type="match status" value="1"/>
</dbReference>
<keyword evidence="4" id="KW-0597">Phosphoprotein</keyword>
<dbReference type="RefSeq" id="YP_009396949.1">
    <property type="nucleotide sequence ID" value="NC_035285.1"/>
</dbReference>
<dbReference type="FunFam" id="1.10.287.130:FF:000001">
    <property type="entry name" value="Two-component sensor histidine kinase"/>
    <property type="match status" value="1"/>
</dbReference>
<dbReference type="Gene3D" id="3.30.565.10">
    <property type="entry name" value="Histidine kinase-like ATPase, C-terminal domain"/>
    <property type="match status" value="1"/>
</dbReference>
<keyword evidence="5" id="KW-0808">Transferase</keyword>
<keyword evidence="12" id="KW-0934">Plastid</keyword>
<gene>
    <name evidence="12" type="primary">dfr</name>
</gene>
<keyword evidence="9" id="KW-0472">Membrane</keyword>
<name>A0A1Z1MJY5_SPYFI</name>
<evidence type="ECO:0000256" key="5">
    <source>
        <dbReference type="ARBA" id="ARBA00022679"/>
    </source>
</evidence>
<geneLocation type="chloroplast" evidence="12"/>
<dbReference type="AlphaFoldDB" id="A0A1Z1MJY5"/>
<dbReference type="PANTHER" id="PTHR43711:SF13">
    <property type="entry name" value="DRUG SENSORY PROTEIN A"/>
    <property type="match status" value="1"/>
</dbReference>
<keyword evidence="12" id="KW-0150">Chloroplast</keyword>
<protein>
    <recommendedName>
        <fullName evidence="8">Uncharacterized sensor-like histidine kinase ycf26</fullName>
        <ecNumber evidence="3">2.7.13.3</ecNumber>
    </recommendedName>
</protein>
<reference evidence="12" key="1">
    <citation type="journal article" date="2017" name="J. Phycol.">
        <title>Analysis of chloroplast genomes and a supermatrix inform reclassification of the Rhodomelaceae (Rhodophyta).</title>
        <authorList>
            <person name="Diaz-Tapia P."/>
            <person name="Maggs C.A."/>
            <person name="West J.A."/>
            <person name="Verbruggen H."/>
        </authorList>
    </citation>
    <scope>NUCLEOTIDE SEQUENCE</scope>
    <source>
        <strain evidence="12">PD1020</strain>
    </source>
</reference>
<dbReference type="InterPro" id="IPR005467">
    <property type="entry name" value="His_kinase_dom"/>
</dbReference>
<keyword evidence="9" id="KW-1133">Transmembrane helix</keyword>
<evidence type="ECO:0000256" key="1">
    <source>
        <dbReference type="ARBA" id="ARBA00000085"/>
    </source>
</evidence>
<dbReference type="InterPro" id="IPR003661">
    <property type="entry name" value="HisK_dim/P_dom"/>
</dbReference>
<organism evidence="12">
    <name type="scientific">Spyridia filamentosa</name>
    <name type="common">Red alga</name>
    <name type="synonym">Fucus filamentosus</name>
    <dbReference type="NCBI Taxonomy" id="196632"/>
    <lineage>
        <taxon>Eukaryota</taxon>
        <taxon>Rhodophyta</taxon>
        <taxon>Florideophyceae</taxon>
        <taxon>Rhodymeniophycidae</taxon>
        <taxon>Ceramiales</taxon>
        <taxon>Spyridiaceae</taxon>
        <taxon>Spyridia</taxon>
    </lineage>
</organism>
<dbReference type="GO" id="GO:0000155">
    <property type="term" value="F:phosphorelay sensor kinase activity"/>
    <property type="evidence" value="ECO:0007669"/>
    <property type="project" value="InterPro"/>
</dbReference>
<dbReference type="PRINTS" id="PR00344">
    <property type="entry name" value="BCTRLSENSOR"/>
</dbReference>
<evidence type="ECO:0000256" key="6">
    <source>
        <dbReference type="ARBA" id="ARBA00022777"/>
    </source>
</evidence>
<dbReference type="GeneID" id="33359233"/>